<dbReference type="Pfam" id="PF00001">
    <property type="entry name" value="7tm_1"/>
    <property type="match status" value="1"/>
</dbReference>
<dbReference type="EMBL" id="CAJNOE010000053">
    <property type="protein sequence ID" value="CAF0821061.1"/>
    <property type="molecule type" value="Genomic_DNA"/>
</dbReference>
<sequence>MTTTMFDTNSLTINSESWFIPIDILMITCTVSSVLLTIFFCIIIICDKTCHTIPMMLVANSCLAQLIFGSDMLAMAIFTFHNDLKKIQYRDSLCVFRGYLGYVATILQNHSYLLQAAYRYITVVYPNRLSWQSARYQSLFIFLMWIFGFIGPLPYIITNQIQYHVDNQICQMPLGLSFLTIYNALCVYFIPMSLTIIIYFKLVRYVRGMSKNITSTNTLLRAQRELKMVRQIVILIISVATIGFPYAIFIFMSLFTSPPKYHFRIAFIFVDVSLPFAMIALYKFTEALKTSIMKIIYKRTNKITPAIA</sequence>
<dbReference type="GO" id="GO:0004930">
    <property type="term" value="F:G protein-coupled receptor activity"/>
    <property type="evidence" value="ECO:0007669"/>
    <property type="project" value="UniProtKB-KW"/>
</dbReference>
<keyword evidence="4 9" id="KW-1133">Transmembrane helix</keyword>
<feature type="transmembrane region" description="Helical" evidence="9">
    <location>
        <begin position="57"/>
        <end position="79"/>
    </location>
</feature>
<proteinExistence type="predicted"/>
<keyword evidence="8" id="KW-0807">Transducer</keyword>
<dbReference type="PANTHER" id="PTHR24228">
    <property type="entry name" value="B2 BRADYKININ RECEPTOR/ANGIOTENSIN II RECEPTOR"/>
    <property type="match status" value="1"/>
</dbReference>
<organism evidence="11 12">
    <name type="scientific">Adineta steineri</name>
    <dbReference type="NCBI Taxonomy" id="433720"/>
    <lineage>
        <taxon>Eukaryota</taxon>
        <taxon>Metazoa</taxon>
        <taxon>Spiralia</taxon>
        <taxon>Gnathifera</taxon>
        <taxon>Rotifera</taxon>
        <taxon>Eurotatoria</taxon>
        <taxon>Bdelloidea</taxon>
        <taxon>Adinetida</taxon>
        <taxon>Adinetidae</taxon>
        <taxon>Adineta</taxon>
    </lineage>
</organism>
<comment type="subcellular location">
    <subcellularLocation>
        <location evidence="1">Cell membrane</location>
        <topology evidence="1">Multi-pass membrane protein</topology>
    </subcellularLocation>
</comment>
<evidence type="ECO:0000256" key="4">
    <source>
        <dbReference type="ARBA" id="ARBA00022989"/>
    </source>
</evidence>
<dbReference type="GO" id="GO:0005886">
    <property type="term" value="C:plasma membrane"/>
    <property type="evidence" value="ECO:0007669"/>
    <property type="project" value="UniProtKB-SubCell"/>
</dbReference>
<keyword evidence="6 9" id="KW-0472">Membrane</keyword>
<evidence type="ECO:0000256" key="5">
    <source>
        <dbReference type="ARBA" id="ARBA00023040"/>
    </source>
</evidence>
<evidence type="ECO:0000256" key="8">
    <source>
        <dbReference type="ARBA" id="ARBA00023224"/>
    </source>
</evidence>
<dbReference type="PANTHER" id="PTHR24228:SF59">
    <property type="entry name" value="NEUROPEPTIDE RECEPTOR 15"/>
    <property type="match status" value="1"/>
</dbReference>
<feature type="domain" description="G-protein coupled receptors family 1 profile" evidence="10">
    <location>
        <begin position="36"/>
        <end position="297"/>
    </location>
</feature>
<dbReference type="Gene3D" id="1.20.1070.10">
    <property type="entry name" value="Rhodopsin 7-helix transmembrane proteins"/>
    <property type="match status" value="1"/>
</dbReference>
<dbReference type="InterPro" id="IPR017452">
    <property type="entry name" value="GPCR_Rhodpsn_7TM"/>
</dbReference>
<protein>
    <recommendedName>
        <fullName evidence="10">G-protein coupled receptors family 1 profile domain-containing protein</fullName>
    </recommendedName>
</protein>
<dbReference type="CDD" id="cd00637">
    <property type="entry name" value="7tm_classA_rhodopsin-like"/>
    <property type="match status" value="1"/>
</dbReference>
<dbReference type="PROSITE" id="PS50262">
    <property type="entry name" value="G_PROTEIN_RECEP_F1_2"/>
    <property type="match status" value="1"/>
</dbReference>
<dbReference type="SUPFAM" id="SSF81321">
    <property type="entry name" value="Family A G protein-coupled receptor-like"/>
    <property type="match status" value="1"/>
</dbReference>
<evidence type="ECO:0000256" key="1">
    <source>
        <dbReference type="ARBA" id="ARBA00004651"/>
    </source>
</evidence>
<comment type="caution">
    <text evidence="11">The sequence shown here is derived from an EMBL/GenBank/DDBJ whole genome shotgun (WGS) entry which is preliminary data.</text>
</comment>
<feature type="transmembrane region" description="Helical" evidence="9">
    <location>
        <begin position="261"/>
        <end position="284"/>
    </location>
</feature>
<feature type="transmembrane region" description="Helical" evidence="9">
    <location>
        <begin position="20"/>
        <end position="45"/>
    </location>
</feature>
<dbReference type="AlphaFoldDB" id="A0A813U5E7"/>
<dbReference type="Proteomes" id="UP000663860">
    <property type="component" value="Unassembled WGS sequence"/>
</dbReference>
<keyword evidence="2" id="KW-1003">Cell membrane</keyword>
<keyword evidence="5" id="KW-0297">G-protein coupled receptor</keyword>
<feature type="transmembrane region" description="Helical" evidence="9">
    <location>
        <begin position="99"/>
        <end position="118"/>
    </location>
</feature>
<evidence type="ECO:0000256" key="3">
    <source>
        <dbReference type="ARBA" id="ARBA00022692"/>
    </source>
</evidence>
<evidence type="ECO:0000256" key="7">
    <source>
        <dbReference type="ARBA" id="ARBA00023170"/>
    </source>
</evidence>
<evidence type="ECO:0000259" key="10">
    <source>
        <dbReference type="PROSITE" id="PS50262"/>
    </source>
</evidence>
<evidence type="ECO:0000256" key="6">
    <source>
        <dbReference type="ARBA" id="ARBA00023136"/>
    </source>
</evidence>
<reference evidence="11" key="1">
    <citation type="submission" date="2021-02" db="EMBL/GenBank/DDBJ databases">
        <authorList>
            <person name="Nowell W R."/>
        </authorList>
    </citation>
    <scope>NUCLEOTIDE SEQUENCE</scope>
</reference>
<keyword evidence="3 9" id="KW-0812">Transmembrane</keyword>
<evidence type="ECO:0000256" key="2">
    <source>
        <dbReference type="ARBA" id="ARBA00022475"/>
    </source>
</evidence>
<dbReference type="InterPro" id="IPR000276">
    <property type="entry name" value="GPCR_Rhodpsn"/>
</dbReference>
<feature type="transmembrane region" description="Helical" evidence="9">
    <location>
        <begin position="177"/>
        <end position="200"/>
    </location>
</feature>
<accession>A0A813U5E7</accession>
<keyword evidence="7" id="KW-0675">Receptor</keyword>
<feature type="transmembrane region" description="Helical" evidence="9">
    <location>
        <begin position="139"/>
        <end position="157"/>
    </location>
</feature>
<evidence type="ECO:0000313" key="11">
    <source>
        <dbReference type="EMBL" id="CAF0821061.1"/>
    </source>
</evidence>
<evidence type="ECO:0000256" key="9">
    <source>
        <dbReference type="SAM" id="Phobius"/>
    </source>
</evidence>
<feature type="transmembrane region" description="Helical" evidence="9">
    <location>
        <begin position="232"/>
        <end position="255"/>
    </location>
</feature>
<name>A0A813U5E7_9BILA</name>
<evidence type="ECO:0000313" key="12">
    <source>
        <dbReference type="Proteomes" id="UP000663860"/>
    </source>
</evidence>
<gene>
    <name evidence="11" type="ORF">IZO911_LOCUS8001</name>
</gene>